<keyword evidence="5" id="KW-1185">Reference proteome</keyword>
<organism evidence="4 5">
    <name type="scientific">Prorocentrum cordatum</name>
    <dbReference type="NCBI Taxonomy" id="2364126"/>
    <lineage>
        <taxon>Eukaryota</taxon>
        <taxon>Sar</taxon>
        <taxon>Alveolata</taxon>
        <taxon>Dinophyceae</taxon>
        <taxon>Prorocentrales</taxon>
        <taxon>Prorocentraceae</taxon>
        <taxon>Prorocentrum</taxon>
    </lineage>
</organism>
<dbReference type="PANTHER" id="PTHR10457:SF7">
    <property type="entry name" value="GALACTOKINASE-RELATED"/>
    <property type="match status" value="1"/>
</dbReference>
<keyword evidence="2" id="KW-0067">ATP-binding</keyword>
<name>A0ABN9WVP6_9DINO</name>
<evidence type="ECO:0000313" key="4">
    <source>
        <dbReference type="EMBL" id="CAK0890885.1"/>
    </source>
</evidence>
<evidence type="ECO:0000256" key="1">
    <source>
        <dbReference type="ARBA" id="ARBA00022741"/>
    </source>
</evidence>
<feature type="domain" description="GHMP kinase C-terminal" evidence="3">
    <location>
        <begin position="156"/>
        <end position="236"/>
    </location>
</feature>
<dbReference type="InterPro" id="IPR036554">
    <property type="entry name" value="GHMP_kinase_C_sf"/>
</dbReference>
<dbReference type="EMBL" id="CAUYUJ010019396">
    <property type="protein sequence ID" value="CAK0890885.1"/>
    <property type="molecule type" value="Genomic_DNA"/>
</dbReference>
<protein>
    <recommendedName>
        <fullName evidence="3">GHMP kinase C-terminal domain-containing protein</fullName>
    </recommendedName>
</protein>
<gene>
    <name evidence="4" type="ORF">PCOR1329_LOCUS70983</name>
</gene>
<dbReference type="Gene3D" id="3.30.70.890">
    <property type="entry name" value="GHMP kinase, C-terminal domain"/>
    <property type="match status" value="1"/>
</dbReference>
<accession>A0ABN9WVP6</accession>
<keyword evidence="1" id="KW-0547">Nucleotide-binding</keyword>
<evidence type="ECO:0000259" key="3">
    <source>
        <dbReference type="Pfam" id="PF08544"/>
    </source>
</evidence>
<evidence type="ECO:0000313" key="5">
    <source>
        <dbReference type="Proteomes" id="UP001189429"/>
    </source>
</evidence>
<comment type="caution">
    <text evidence="4">The sequence shown here is derived from an EMBL/GenBank/DDBJ whole genome shotgun (WGS) entry which is preliminary data.</text>
</comment>
<dbReference type="Proteomes" id="UP001189429">
    <property type="component" value="Unassembled WGS sequence"/>
</dbReference>
<sequence>MSAEAGKIKMFSYCPTSHEVTFDFPEDVVLVIAVSGALAEKTGDAMADYNNAAFLARDAAAAWCEGAGRMPSGRLFVEGRPNLAEVVRHVRAELGGAGAQDPEVRAAVGEAIARVDDGNTFGPSGRDGPVRYRAGALRERFEQFFDESEVLTRGIAKAFAEADYAALGALADESHRQTVECLRNTVPETAWLPVEARRLGALGASAFGAGFGGSCWAAVRRPEAEAFRAEWARGYRAAFPRWAESSVFFAMAPGPGAFAL</sequence>
<reference evidence="4" key="1">
    <citation type="submission" date="2023-10" db="EMBL/GenBank/DDBJ databases">
        <authorList>
            <person name="Chen Y."/>
            <person name="Shah S."/>
            <person name="Dougan E. K."/>
            <person name="Thang M."/>
            <person name="Chan C."/>
        </authorList>
    </citation>
    <scope>NUCLEOTIDE SEQUENCE [LARGE SCALE GENOMIC DNA]</scope>
</reference>
<dbReference type="PANTHER" id="PTHR10457">
    <property type="entry name" value="MEVALONATE KINASE/GALACTOKINASE"/>
    <property type="match status" value="1"/>
</dbReference>
<evidence type="ECO:0000256" key="2">
    <source>
        <dbReference type="ARBA" id="ARBA00022840"/>
    </source>
</evidence>
<dbReference type="SUPFAM" id="SSF55060">
    <property type="entry name" value="GHMP Kinase, C-terminal domain"/>
    <property type="match status" value="1"/>
</dbReference>
<dbReference type="Pfam" id="PF08544">
    <property type="entry name" value="GHMP_kinases_C"/>
    <property type="match status" value="1"/>
</dbReference>
<proteinExistence type="predicted"/>
<dbReference type="InterPro" id="IPR013750">
    <property type="entry name" value="GHMP_kinase_C_dom"/>
</dbReference>